<dbReference type="PANTHER" id="PTHR11692:SF0">
    <property type="entry name" value="BIFUNCTIONAL PURINE BIOSYNTHESIS PROTEIN ATIC"/>
    <property type="match status" value="1"/>
</dbReference>
<gene>
    <name evidence="8 10" type="primary">purH</name>
    <name evidence="10" type="ORF">SGRA_p0010</name>
</gene>
<sequence>MQLRKIKRALLSVSDKSNLIPLAQGLHDLGVELISTGGTGRALQEAKIPYTDIQAVTGNPEAFGGRMKTISFQIGSALLFDRERDAQEAQNLKIEGIDLVVCNLYPFQKVQEAGADFPTLIENIDIGGPTMIRAAAKNFKDVAVLVQSSDYEGFLAELQSQNGQTSLALRQQLMAKAFNHTADYDARIAMRMDEELGKKSLRLSFKQGRSLRYGENSHQAAGFYRENSSALSLADIRILHGKALSYNNLLDVQGAVDAVQGLGGQAVAVVKHSNPCGLAKSMDQRTALEAAWSGDPISAFGSIIAFNQPLELKTAEFFQLDAEDRSQRKFVEVVIAPKITAEALEYLQQHKNLRVLELDIAGLEKAVDYRYLSGSLLVQEADLALYNQQESVTARPFPSDEAAKGLVEFGLQAIKSIKSNAIVLVQAVNQQQYRILGMGAGQPNRLVATKLAIEKAKENLQREGAEDVAGILGQCYLVSDAFFPFADNVELAAQAGIRYILQPGGSIRDKSVIAACDQADIAMLFTGLRHFKH</sequence>
<comment type="domain">
    <text evidence="8">The IMP cyclohydrolase activity resides in the N-terminal region.</text>
</comment>
<dbReference type="RefSeq" id="WP_015695505.1">
    <property type="nucleotide sequence ID" value="NC_016936.1"/>
</dbReference>
<protein>
    <recommendedName>
        <fullName evidence="8">Bifunctional purine biosynthesis protein PurH</fullName>
    </recommendedName>
    <domain>
        <recommendedName>
            <fullName evidence="8">Phosphoribosylaminoimidazolecarboxamide formyltransferase</fullName>
            <ecNumber evidence="8">2.1.2.3</ecNumber>
        </recommendedName>
        <alternativeName>
            <fullName evidence="8">AICAR transformylase</fullName>
        </alternativeName>
    </domain>
    <domain>
        <recommendedName>
            <fullName evidence="8">IMP cyclohydrolase</fullName>
            <ecNumber evidence="8">3.5.4.10</ecNumber>
        </recommendedName>
        <alternativeName>
            <fullName evidence="8">ATIC</fullName>
        </alternativeName>
        <alternativeName>
            <fullName evidence="8">IMP synthase</fullName>
        </alternativeName>
        <alternativeName>
            <fullName evidence="8">Inosinicase</fullName>
        </alternativeName>
    </domain>
</protein>
<dbReference type="GO" id="GO:0003937">
    <property type="term" value="F:IMP cyclohydrolase activity"/>
    <property type="evidence" value="ECO:0007669"/>
    <property type="project" value="UniProtKB-UniRule"/>
</dbReference>
<keyword evidence="7 8" id="KW-0511">Multifunctional enzyme</keyword>
<dbReference type="AlphaFoldDB" id="H6LAY5"/>
<dbReference type="InterPro" id="IPR011607">
    <property type="entry name" value="MGS-like_dom"/>
</dbReference>
<dbReference type="EC" id="2.1.2.3" evidence="8"/>
<comment type="similarity">
    <text evidence="3 8">Belongs to the PurH family.</text>
</comment>
<keyword evidence="11" id="KW-1185">Reference proteome</keyword>
<dbReference type="HAMAP" id="MF_00139">
    <property type="entry name" value="PurH"/>
    <property type="match status" value="1"/>
</dbReference>
<evidence type="ECO:0000256" key="2">
    <source>
        <dbReference type="ARBA" id="ARBA00004954"/>
    </source>
</evidence>
<dbReference type="KEGG" id="sgn:SGRA_p0010"/>
<evidence type="ECO:0000256" key="1">
    <source>
        <dbReference type="ARBA" id="ARBA00004844"/>
    </source>
</evidence>
<dbReference type="GO" id="GO:0005829">
    <property type="term" value="C:cytosol"/>
    <property type="evidence" value="ECO:0007669"/>
    <property type="project" value="TreeGrafter"/>
</dbReference>
<geneLocation type="plasmid" evidence="11">
    <name>SGRA01</name>
</geneLocation>
<dbReference type="GO" id="GO:0004643">
    <property type="term" value="F:phosphoribosylaminoimidazolecarboxamide formyltransferase activity"/>
    <property type="evidence" value="ECO:0007669"/>
    <property type="project" value="UniProtKB-UniRule"/>
</dbReference>
<dbReference type="NCBIfam" id="NF002049">
    <property type="entry name" value="PRK00881.1"/>
    <property type="match status" value="1"/>
</dbReference>
<dbReference type="OrthoDB" id="9802065at2"/>
<keyword evidence="5 8" id="KW-0658">Purine biosynthesis</keyword>
<keyword evidence="4 8" id="KW-0808">Transferase</keyword>
<dbReference type="FunFam" id="3.40.50.1380:FF:000001">
    <property type="entry name" value="Bifunctional purine biosynthesis protein PurH"/>
    <property type="match status" value="1"/>
</dbReference>
<dbReference type="PROSITE" id="PS51855">
    <property type="entry name" value="MGS"/>
    <property type="match status" value="1"/>
</dbReference>
<dbReference type="InterPro" id="IPR016193">
    <property type="entry name" value="Cytidine_deaminase-like"/>
</dbReference>
<evidence type="ECO:0000256" key="3">
    <source>
        <dbReference type="ARBA" id="ARBA00007667"/>
    </source>
</evidence>
<comment type="pathway">
    <text evidence="1 8">Purine metabolism; IMP biosynthesis via de novo pathway; IMP from 5-formamido-1-(5-phospho-D-ribosyl)imidazole-4-carboxamide: step 1/1.</text>
</comment>
<dbReference type="InterPro" id="IPR036914">
    <property type="entry name" value="MGS-like_dom_sf"/>
</dbReference>
<evidence type="ECO:0000256" key="6">
    <source>
        <dbReference type="ARBA" id="ARBA00022801"/>
    </source>
</evidence>
<evidence type="ECO:0000256" key="8">
    <source>
        <dbReference type="HAMAP-Rule" id="MF_00139"/>
    </source>
</evidence>
<dbReference type="EC" id="3.5.4.10" evidence="8"/>
<comment type="catalytic activity">
    <reaction evidence="8">
        <text>IMP + H2O = 5-formamido-1-(5-phospho-D-ribosyl)imidazole-4-carboxamide</text>
        <dbReference type="Rhea" id="RHEA:18445"/>
        <dbReference type="ChEBI" id="CHEBI:15377"/>
        <dbReference type="ChEBI" id="CHEBI:58053"/>
        <dbReference type="ChEBI" id="CHEBI:58467"/>
        <dbReference type="EC" id="3.5.4.10"/>
    </reaction>
</comment>
<proteinExistence type="inferred from homology"/>
<name>H6LAY5_SAPGL</name>
<dbReference type="PIRSF" id="PIRSF000414">
    <property type="entry name" value="AICARFT_IMPCHas"/>
    <property type="match status" value="1"/>
</dbReference>
<dbReference type="InterPro" id="IPR002695">
    <property type="entry name" value="PurH-like"/>
</dbReference>
<reference evidence="10 11" key="1">
    <citation type="journal article" date="2012" name="Stand. Genomic Sci.">
        <title>Complete genome sequencing and analysis of Saprospira grandis str. Lewin, a predatory marine bacterium.</title>
        <authorList>
            <person name="Saw J.H."/>
            <person name="Yuryev A."/>
            <person name="Kanbe M."/>
            <person name="Hou S."/>
            <person name="Young A.G."/>
            <person name="Aizawa S."/>
            <person name="Alam M."/>
        </authorList>
    </citation>
    <scope>NUCLEOTIDE SEQUENCE [LARGE SCALE GENOMIC DNA]</scope>
    <source>
        <strain evidence="10 11">Lewin</strain>
        <plasmid evidence="11">Plasmid SGRA01</plasmid>
    </source>
</reference>
<dbReference type="Proteomes" id="UP000007519">
    <property type="component" value="Plasmid unnamed"/>
</dbReference>
<dbReference type="InterPro" id="IPR024051">
    <property type="entry name" value="AICAR_Tfase_dup_dom_sf"/>
</dbReference>
<evidence type="ECO:0000313" key="10">
    <source>
        <dbReference type="EMBL" id="AFC26950.1"/>
    </source>
</evidence>
<organism evidence="10 11">
    <name type="scientific">Saprospira grandis (strain Lewin)</name>
    <dbReference type="NCBI Taxonomy" id="984262"/>
    <lineage>
        <taxon>Bacteria</taxon>
        <taxon>Pseudomonadati</taxon>
        <taxon>Bacteroidota</taxon>
        <taxon>Saprospiria</taxon>
        <taxon>Saprospirales</taxon>
        <taxon>Saprospiraceae</taxon>
        <taxon>Saprospira</taxon>
    </lineage>
</organism>
<comment type="pathway">
    <text evidence="2 8">Purine metabolism; IMP biosynthesis via de novo pathway; 5-formamido-1-(5-phospho-D-ribosyl)imidazole-4-carboxamide from 5-amino-1-(5-phospho-D-ribosyl)imidazole-4-carboxamide (10-formyl THF route): step 1/1.</text>
</comment>
<dbReference type="HOGENOM" id="CLU_016316_5_2_10"/>
<dbReference type="SMART" id="SM00851">
    <property type="entry name" value="MGS"/>
    <property type="match status" value="1"/>
</dbReference>
<dbReference type="Pfam" id="PF02142">
    <property type="entry name" value="MGS"/>
    <property type="match status" value="1"/>
</dbReference>
<dbReference type="UniPathway" id="UPA00074">
    <property type="reaction ID" value="UER00133"/>
</dbReference>
<dbReference type="Gene3D" id="3.40.140.20">
    <property type="match status" value="2"/>
</dbReference>
<dbReference type="SMART" id="SM00798">
    <property type="entry name" value="AICARFT_IMPCHas"/>
    <property type="match status" value="1"/>
</dbReference>
<accession>H6LAY5</accession>
<evidence type="ECO:0000313" key="11">
    <source>
        <dbReference type="Proteomes" id="UP000007519"/>
    </source>
</evidence>
<dbReference type="GO" id="GO:0006189">
    <property type="term" value="P:'de novo' IMP biosynthetic process"/>
    <property type="evidence" value="ECO:0007669"/>
    <property type="project" value="UniProtKB-UniRule"/>
</dbReference>
<dbReference type="eggNOG" id="COG0138">
    <property type="taxonomic scope" value="Bacteria"/>
</dbReference>
<keyword evidence="10" id="KW-0614">Plasmid</keyword>
<dbReference type="Gene3D" id="3.40.50.1380">
    <property type="entry name" value="Methylglyoxal synthase-like domain"/>
    <property type="match status" value="1"/>
</dbReference>
<evidence type="ECO:0000256" key="5">
    <source>
        <dbReference type="ARBA" id="ARBA00022755"/>
    </source>
</evidence>
<evidence type="ECO:0000256" key="4">
    <source>
        <dbReference type="ARBA" id="ARBA00022679"/>
    </source>
</evidence>
<feature type="domain" description="MGS-like" evidence="9">
    <location>
        <begin position="1"/>
        <end position="146"/>
    </location>
</feature>
<comment type="catalytic activity">
    <reaction evidence="8">
        <text>(6R)-10-formyltetrahydrofolate + 5-amino-1-(5-phospho-beta-D-ribosyl)imidazole-4-carboxamide = 5-formamido-1-(5-phospho-D-ribosyl)imidazole-4-carboxamide + (6S)-5,6,7,8-tetrahydrofolate</text>
        <dbReference type="Rhea" id="RHEA:22192"/>
        <dbReference type="ChEBI" id="CHEBI:57453"/>
        <dbReference type="ChEBI" id="CHEBI:58467"/>
        <dbReference type="ChEBI" id="CHEBI:58475"/>
        <dbReference type="ChEBI" id="CHEBI:195366"/>
        <dbReference type="EC" id="2.1.2.3"/>
    </reaction>
</comment>
<evidence type="ECO:0000256" key="7">
    <source>
        <dbReference type="ARBA" id="ARBA00023268"/>
    </source>
</evidence>
<dbReference type="CDD" id="cd01421">
    <property type="entry name" value="IMPCH"/>
    <property type="match status" value="1"/>
</dbReference>
<dbReference type="Pfam" id="PF01808">
    <property type="entry name" value="AICARFT_IMPCHas"/>
    <property type="match status" value="1"/>
</dbReference>
<keyword evidence="6 8" id="KW-0378">Hydrolase</keyword>
<evidence type="ECO:0000259" key="9">
    <source>
        <dbReference type="PROSITE" id="PS51855"/>
    </source>
</evidence>
<dbReference type="PANTHER" id="PTHR11692">
    <property type="entry name" value="BIFUNCTIONAL PURINE BIOSYNTHESIS PROTEIN PURH"/>
    <property type="match status" value="1"/>
</dbReference>
<dbReference type="EMBL" id="CP002832">
    <property type="protein sequence ID" value="AFC26950.1"/>
    <property type="molecule type" value="Genomic_DNA"/>
</dbReference>
<dbReference type="SUPFAM" id="SSF52335">
    <property type="entry name" value="Methylglyoxal synthase-like"/>
    <property type="match status" value="1"/>
</dbReference>
<dbReference type="SUPFAM" id="SSF53927">
    <property type="entry name" value="Cytidine deaminase-like"/>
    <property type="match status" value="1"/>
</dbReference>